<evidence type="ECO:0000256" key="1">
    <source>
        <dbReference type="ARBA" id="ARBA00022614"/>
    </source>
</evidence>
<feature type="region of interest" description="Disordered" evidence="3">
    <location>
        <begin position="1"/>
        <end position="70"/>
    </location>
</feature>
<feature type="compositionally biased region" description="Pro residues" evidence="3">
    <location>
        <begin position="1"/>
        <end position="12"/>
    </location>
</feature>
<dbReference type="EMBL" id="JABSNW010000007">
    <property type="protein sequence ID" value="KAL2886001.1"/>
    <property type="molecule type" value="Genomic_DNA"/>
</dbReference>
<name>A0ABR4MCK6_9PEZI</name>
<dbReference type="InterPro" id="IPR032675">
    <property type="entry name" value="LRR_dom_sf"/>
</dbReference>
<keyword evidence="1" id="KW-0433">Leucine-rich repeat</keyword>
<dbReference type="InterPro" id="IPR003591">
    <property type="entry name" value="Leu-rich_rpt_typical-subtyp"/>
</dbReference>
<comment type="caution">
    <text evidence="4">The sequence shown here is derived from an EMBL/GenBank/DDBJ whole genome shotgun (WGS) entry which is preliminary data.</text>
</comment>
<dbReference type="Pfam" id="PF12799">
    <property type="entry name" value="LRR_4"/>
    <property type="match status" value="1"/>
</dbReference>
<organism evidence="4 5">
    <name type="scientific">Ceratocystis lukuohia</name>
    <dbReference type="NCBI Taxonomy" id="2019550"/>
    <lineage>
        <taxon>Eukaryota</taxon>
        <taxon>Fungi</taxon>
        <taxon>Dikarya</taxon>
        <taxon>Ascomycota</taxon>
        <taxon>Pezizomycotina</taxon>
        <taxon>Sordariomycetes</taxon>
        <taxon>Hypocreomycetidae</taxon>
        <taxon>Microascales</taxon>
        <taxon>Ceratocystidaceae</taxon>
        <taxon>Ceratocystis</taxon>
    </lineage>
</organism>
<dbReference type="InterPro" id="IPR050216">
    <property type="entry name" value="LRR_domain-containing"/>
</dbReference>
<dbReference type="Proteomes" id="UP001610728">
    <property type="component" value="Unassembled WGS sequence"/>
</dbReference>
<dbReference type="GeneID" id="98120568"/>
<evidence type="ECO:0000256" key="3">
    <source>
        <dbReference type="SAM" id="MobiDB-lite"/>
    </source>
</evidence>
<dbReference type="InterPro" id="IPR025875">
    <property type="entry name" value="Leu-rich_rpt_4"/>
</dbReference>
<proteinExistence type="predicted"/>
<evidence type="ECO:0000256" key="2">
    <source>
        <dbReference type="ARBA" id="ARBA00022737"/>
    </source>
</evidence>
<gene>
    <name evidence="4" type="ORF">HOO65_070463</name>
</gene>
<evidence type="ECO:0000313" key="5">
    <source>
        <dbReference type="Proteomes" id="UP001610728"/>
    </source>
</evidence>
<protein>
    <submittedName>
        <fullName evidence="4">Protein scribble-like protein</fullName>
    </submittedName>
</protein>
<keyword evidence="5" id="KW-1185">Reference proteome</keyword>
<reference evidence="4 5" key="1">
    <citation type="submission" date="2020-05" db="EMBL/GenBank/DDBJ databases">
        <title>Ceratocystis lukuohia genome.</title>
        <authorList>
            <person name="Harrington T.C."/>
            <person name="Kim K."/>
            <person name="Mayers C.G."/>
        </authorList>
    </citation>
    <scope>NUCLEOTIDE SEQUENCE [LARGE SCALE GENOMIC DNA]</scope>
    <source>
        <strain evidence="4 5">C4212</strain>
    </source>
</reference>
<dbReference type="PANTHER" id="PTHR48051">
    <property type="match status" value="1"/>
</dbReference>
<accession>A0ABR4MCK6</accession>
<dbReference type="RefSeq" id="XP_070857181.1">
    <property type="nucleotide sequence ID" value="XM_071005003.1"/>
</dbReference>
<keyword evidence="2" id="KW-0677">Repeat</keyword>
<dbReference type="PANTHER" id="PTHR48051:SF54">
    <property type="entry name" value="LEUCINE-RICH REPEAT-CONTAINING PROTEIN"/>
    <property type="match status" value="1"/>
</dbReference>
<dbReference type="Gene3D" id="3.80.10.10">
    <property type="entry name" value="Ribonuclease Inhibitor"/>
    <property type="match status" value="1"/>
</dbReference>
<sequence length="505" mass="55862">MSEEPTLPPLPPIDKNDLHTQTPICNPRKRALQRSECYPPSFATSSDPAIFSSDDDPSLENYEPSSERRKRRLVGSWYEHNVAAPSSSDSTFTDDTVLQKPVRPVTRRIFTKNFDSGIYLGSDGMTTDDDSLAMPPPPPPIRSRRLTMGLGCQLSEEQRQARRIVERCVQDSDEMIDLSLLSLESLDNDSLAPLNNLTYIPTVVDGAPFEPREPKIKILLSNNCLRSMPGALIDIENITYLSLRGNKLSELPPSIGKMKNLEILNVASNNLRYLPRSLLKLLGPSGKLKDLLLHPNPLIQPETLFTRSLLDIDKAQEKCTGVAAFYLDRSATQFLSTSGHICSQTTIPLLPTAATIPCNGEALDAATPFDAGPGSNVASLVELVLRQCYNSSHLRELPKYVEGHEFQGIRKLLESTQELYNLRGNTCASCEKLLVKPATQWIEWWAIARLQVSDTVSQTGSVEANKPTISLIDENGGISVPFFAEGCTWKCRPRPIPQSTSFATL</sequence>
<dbReference type="SMART" id="SM00369">
    <property type="entry name" value="LRR_TYP"/>
    <property type="match status" value="2"/>
</dbReference>
<dbReference type="SUPFAM" id="SSF52058">
    <property type="entry name" value="L domain-like"/>
    <property type="match status" value="1"/>
</dbReference>
<evidence type="ECO:0000313" key="4">
    <source>
        <dbReference type="EMBL" id="KAL2886001.1"/>
    </source>
</evidence>